<evidence type="ECO:0000313" key="2">
    <source>
        <dbReference type="EMBL" id="CAA2975486.1"/>
    </source>
</evidence>
<comment type="caution">
    <text evidence="2">The sequence shown here is derived from an EMBL/GenBank/DDBJ whole genome shotgun (WGS) entry which is preliminary data.</text>
</comment>
<gene>
    <name evidence="2" type="ORF">OLEA9_A119460</name>
</gene>
<dbReference type="EMBL" id="CACTIH010002269">
    <property type="protein sequence ID" value="CAA2975486.1"/>
    <property type="molecule type" value="Genomic_DNA"/>
</dbReference>
<keyword evidence="1" id="KW-1133">Transmembrane helix</keyword>
<proteinExistence type="predicted"/>
<evidence type="ECO:0000313" key="3">
    <source>
        <dbReference type="Proteomes" id="UP000594638"/>
    </source>
</evidence>
<organism evidence="2 3">
    <name type="scientific">Olea europaea subsp. europaea</name>
    <dbReference type="NCBI Taxonomy" id="158383"/>
    <lineage>
        <taxon>Eukaryota</taxon>
        <taxon>Viridiplantae</taxon>
        <taxon>Streptophyta</taxon>
        <taxon>Embryophyta</taxon>
        <taxon>Tracheophyta</taxon>
        <taxon>Spermatophyta</taxon>
        <taxon>Magnoliopsida</taxon>
        <taxon>eudicotyledons</taxon>
        <taxon>Gunneridae</taxon>
        <taxon>Pentapetalae</taxon>
        <taxon>asterids</taxon>
        <taxon>lamiids</taxon>
        <taxon>Lamiales</taxon>
        <taxon>Oleaceae</taxon>
        <taxon>Oleeae</taxon>
        <taxon>Olea</taxon>
    </lineage>
</organism>
<feature type="transmembrane region" description="Helical" evidence="1">
    <location>
        <begin position="20"/>
        <end position="35"/>
    </location>
</feature>
<name>A0A8S0R9X9_OLEEU</name>
<dbReference type="AlphaFoldDB" id="A0A8S0R9X9"/>
<keyword evidence="1" id="KW-0472">Membrane</keyword>
<reference evidence="2 3" key="1">
    <citation type="submission" date="2019-12" db="EMBL/GenBank/DDBJ databases">
        <authorList>
            <person name="Alioto T."/>
            <person name="Alioto T."/>
            <person name="Gomez Garrido J."/>
        </authorList>
    </citation>
    <scope>NUCLEOTIDE SEQUENCE [LARGE SCALE GENOMIC DNA]</scope>
</reference>
<evidence type="ECO:0008006" key="4">
    <source>
        <dbReference type="Google" id="ProtNLM"/>
    </source>
</evidence>
<keyword evidence="1" id="KW-0812">Transmembrane</keyword>
<evidence type="ECO:0000256" key="1">
    <source>
        <dbReference type="SAM" id="Phobius"/>
    </source>
</evidence>
<dbReference type="Gramene" id="OE9A119460T1">
    <property type="protein sequence ID" value="OE9A119460C1"/>
    <property type="gene ID" value="OE9A119460"/>
</dbReference>
<sequence length="86" mass="10297">MKRDAYNAFVNCKTRKSDKYKLGLIVILVYVLWGMEENTYIDLWWLDLVDDLDRLETCPWGKFSFEYTTSIFKREMGVKLKSSDVR</sequence>
<dbReference type="OrthoDB" id="1930729at2759"/>
<protein>
    <recommendedName>
        <fullName evidence="4">DUF1985 domain-containing protein</fullName>
    </recommendedName>
</protein>
<feature type="non-terminal residue" evidence="2">
    <location>
        <position position="86"/>
    </location>
</feature>
<dbReference type="Proteomes" id="UP000594638">
    <property type="component" value="Unassembled WGS sequence"/>
</dbReference>
<accession>A0A8S0R9X9</accession>
<keyword evidence="3" id="KW-1185">Reference proteome</keyword>